<proteinExistence type="predicted"/>
<dbReference type="PANTHER" id="PTHR10153">
    <property type="entry name" value="SMALL CONDUCTANCE CALCIUM-ACTIVATED POTASSIUM CHANNEL"/>
    <property type="match status" value="1"/>
</dbReference>
<protein>
    <submittedName>
        <fullName evidence="12">CaMBD domain-containing protein</fullName>
    </submittedName>
</protein>
<reference evidence="12" key="1">
    <citation type="submission" date="2016-06" db="UniProtKB">
        <authorList>
            <consortium name="WormBaseParasite"/>
        </authorList>
    </citation>
    <scope>IDENTIFICATION</scope>
</reference>
<feature type="domain" description="Calmodulin-binding" evidence="9">
    <location>
        <begin position="190"/>
        <end position="266"/>
    </location>
</feature>
<dbReference type="InterPro" id="IPR015449">
    <property type="entry name" value="K_chnl_Ca-activ_SK"/>
</dbReference>
<evidence type="ECO:0000256" key="3">
    <source>
        <dbReference type="ARBA" id="ARBA00022692"/>
    </source>
</evidence>
<evidence type="ECO:0000256" key="1">
    <source>
        <dbReference type="ARBA" id="ARBA00004141"/>
    </source>
</evidence>
<dbReference type="InterPro" id="IPR004178">
    <property type="entry name" value="CaM-bd_dom"/>
</dbReference>
<dbReference type="Gene3D" id="1.10.287.70">
    <property type="match status" value="2"/>
</dbReference>
<dbReference type="GO" id="GO:0005516">
    <property type="term" value="F:calmodulin binding"/>
    <property type="evidence" value="ECO:0007669"/>
    <property type="project" value="InterPro"/>
</dbReference>
<dbReference type="OrthoDB" id="73653at2759"/>
<evidence type="ECO:0000256" key="2">
    <source>
        <dbReference type="ARBA" id="ARBA00022448"/>
    </source>
</evidence>
<dbReference type="EMBL" id="UZAM01012908">
    <property type="protein sequence ID" value="VDP24129.1"/>
    <property type="molecule type" value="Genomic_DNA"/>
</dbReference>
<keyword evidence="5" id="KW-0406">Ion transport</keyword>
<reference evidence="10 11" key="2">
    <citation type="submission" date="2018-11" db="EMBL/GenBank/DDBJ databases">
        <authorList>
            <consortium name="Pathogen Informatics"/>
        </authorList>
    </citation>
    <scope>NUCLEOTIDE SEQUENCE [LARGE SCALE GENOMIC DNA]</scope>
</reference>
<dbReference type="AlphaFoldDB" id="A0A183J141"/>
<dbReference type="WBParaSite" id="SBAD_0000993701-mRNA-1">
    <property type="protein sequence ID" value="SBAD_0000993701-mRNA-1"/>
    <property type="gene ID" value="SBAD_0000993701"/>
</dbReference>
<keyword evidence="6 8" id="KW-0472">Membrane</keyword>
<dbReference type="InterPro" id="IPR013099">
    <property type="entry name" value="K_chnl_dom"/>
</dbReference>
<keyword evidence="11" id="KW-1185">Reference proteome</keyword>
<dbReference type="Pfam" id="PF07885">
    <property type="entry name" value="Ion_trans_2"/>
    <property type="match status" value="1"/>
</dbReference>
<evidence type="ECO:0000313" key="12">
    <source>
        <dbReference type="WBParaSite" id="SBAD_0000993701-mRNA-1"/>
    </source>
</evidence>
<dbReference type="SUPFAM" id="SSF81324">
    <property type="entry name" value="Voltage-gated potassium channels"/>
    <property type="match status" value="1"/>
</dbReference>
<dbReference type="GO" id="GO:0016020">
    <property type="term" value="C:membrane"/>
    <property type="evidence" value="ECO:0007669"/>
    <property type="project" value="UniProtKB-SubCell"/>
</dbReference>
<feature type="transmembrane region" description="Helical" evidence="8">
    <location>
        <begin position="121"/>
        <end position="140"/>
    </location>
</feature>
<dbReference type="GO" id="GO:0016286">
    <property type="term" value="F:small conductance calcium-activated potassium channel activity"/>
    <property type="evidence" value="ECO:0007669"/>
    <property type="project" value="InterPro"/>
</dbReference>
<evidence type="ECO:0000256" key="6">
    <source>
        <dbReference type="ARBA" id="ARBA00023136"/>
    </source>
</evidence>
<comment type="subcellular location">
    <subcellularLocation>
        <location evidence="1">Membrane</location>
        <topology evidence="1">Multi-pass membrane protein</topology>
    </subcellularLocation>
</comment>
<evidence type="ECO:0000313" key="11">
    <source>
        <dbReference type="Proteomes" id="UP000270296"/>
    </source>
</evidence>
<evidence type="ECO:0000256" key="4">
    <source>
        <dbReference type="ARBA" id="ARBA00022989"/>
    </source>
</evidence>
<name>A0A183J141_9BILA</name>
<feature type="transmembrane region" description="Helical" evidence="8">
    <location>
        <begin position="152"/>
        <end position="172"/>
    </location>
</feature>
<gene>
    <name evidence="10" type="ORF">SBAD_LOCUS9590</name>
</gene>
<evidence type="ECO:0000256" key="7">
    <source>
        <dbReference type="ARBA" id="ARBA00023303"/>
    </source>
</evidence>
<evidence type="ECO:0000313" key="10">
    <source>
        <dbReference type="EMBL" id="VDP24129.1"/>
    </source>
</evidence>
<feature type="transmembrane region" description="Helical" evidence="8">
    <location>
        <begin position="90"/>
        <end position="109"/>
    </location>
</feature>
<evidence type="ECO:0000259" key="9">
    <source>
        <dbReference type="SMART" id="SM01053"/>
    </source>
</evidence>
<organism evidence="12">
    <name type="scientific">Soboliphyme baturini</name>
    <dbReference type="NCBI Taxonomy" id="241478"/>
    <lineage>
        <taxon>Eukaryota</taxon>
        <taxon>Metazoa</taxon>
        <taxon>Ecdysozoa</taxon>
        <taxon>Nematoda</taxon>
        <taxon>Enoplea</taxon>
        <taxon>Dorylaimia</taxon>
        <taxon>Dioctophymatida</taxon>
        <taxon>Dioctophymatoidea</taxon>
        <taxon>Soboliphymatidae</taxon>
        <taxon>Soboliphyme</taxon>
    </lineage>
</organism>
<dbReference type="SUPFAM" id="SSF81327">
    <property type="entry name" value="Small-conductance potassium channel"/>
    <property type="match status" value="1"/>
</dbReference>
<accession>A0A183J141</accession>
<dbReference type="Pfam" id="PF02888">
    <property type="entry name" value="CaMBD"/>
    <property type="match status" value="1"/>
</dbReference>
<keyword evidence="2" id="KW-0813">Transport</keyword>
<keyword evidence="3 8" id="KW-0812">Transmembrane</keyword>
<keyword evidence="4 8" id="KW-1133">Transmembrane helix</keyword>
<dbReference type="InterPro" id="IPR036122">
    <property type="entry name" value="CaM-bd_dom_sf"/>
</dbReference>
<dbReference type="SMART" id="SM01053">
    <property type="entry name" value="CaMBD"/>
    <property type="match status" value="1"/>
</dbReference>
<keyword evidence="7" id="KW-0407">Ion channel</keyword>
<feature type="transmembrane region" description="Helical" evidence="8">
    <location>
        <begin position="29"/>
        <end position="47"/>
    </location>
</feature>
<evidence type="ECO:0000256" key="8">
    <source>
        <dbReference type="SAM" id="Phobius"/>
    </source>
</evidence>
<sequence length="306" mass="35679">MFELTRQFLVKIFIDWHVISEDRYTVRTIPISINIILSSFVFLRLYLLCRFMALHSKQFQDAATRSIAALNRITVDFDFVLKTMISEHPIRVLLLFTGILWIVMAWLFCQCERYNGQNEGYLFTNSIWFIIITFLSVGYGDVTPRTFCGRGVALTTGILGAGVSSALIAVISRHMELTRAEKQVNNFMSDTKLEKQRKDVAAKVLQYRWFIHKYCGSKRSIDRAKLRNYQRKFLTAINEFKHVKWEQRKTAEEGNALMDLAKMQRVMHESLFDAKKQQESIINRLEVLNKSVQNLQHAMTLMNINS</sequence>
<dbReference type="Proteomes" id="UP000270296">
    <property type="component" value="Unassembled WGS sequence"/>
</dbReference>
<evidence type="ECO:0000256" key="5">
    <source>
        <dbReference type="ARBA" id="ARBA00023065"/>
    </source>
</evidence>